<dbReference type="CDD" id="cd01172">
    <property type="entry name" value="RfaE_like"/>
    <property type="match status" value="1"/>
</dbReference>
<dbReference type="GO" id="GO:0016773">
    <property type="term" value="F:phosphotransferase activity, alcohol group as acceptor"/>
    <property type="evidence" value="ECO:0007669"/>
    <property type="project" value="InterPro"/>
</dbReference>
<evidence type="ECO:0000256" key="3">
    <source>
        <dbReference type="ARBA" id="ARBA00004713"/>
    </source>
</evidence>
<dbReference type="RefSeq" id="WP_035378131.1">
    <property type="nucleotide sequence ID" value="NZ_JAUYUW010000001.1"/>
</dbReference>
<keyword evidence="7 12" id="KW-0418">Kinase</keyword>
<dbReference type="InterPro" id="IPR002173">
    <property type="entry name" value="Carboh/pur_kinase_PfkB_CS"/>
</dbReference>
<keyword evidence="16" id="KW-1185">Reference proteome</keyword>
<dbReference type="NCBIfam" id="TIGR02199">
    <property type="entry name" value="rfaE_dom_II"/>
    <property type="match status" value="1"/>
</dbReference>
<dbReference type="Pfam" id="PF00294">
    <property type="entry name" value="PfkB"/>
    <property type="match status" value="1"/>
</dbReference>
<dbReference type="GO" id="GO:0033785">
    <property type="term" value="F:heptose 7-phosphate kinase activity"/>
    <property type="evidence" value="ECO:0007669"/>
    <property type="project" value="UniProtKB-UniRule"/>
</dbReference>
<comment type="caution">
    <text evidence="15">The sequence shown here is derived from an EMBL/GenBank/DDBJ whole genome shotgun (WGS) entry which is preliminary data.</text>
</comment>
<feature type="domain" description="Cytidyltransferase-like" evidence="14">
    <location>
        <begin position="347"/>
        <end position="438"/>
    </location>
</feature>
<evidence type="ECO:0000256" key="12">
    <source>
        <dbReference type="HAMAP-Rule" id="MF_01603"/>
    </source>
</evidence>
<keyword evidence="5 12" id="KW-0548">Nucleotidyltransferase</keyword>
<feature type="domain" description="Carbohydrate kinase PfkB" evidence="13">
    <location>
        <begin position="8"/>
        <end position="303"/>
    </location>
</feature>
<evidence type="ECO:0000259" key="14">
    <source>
        <dbReference type="Pfam" id="PF01467"/>
    </source>
</evidence>
<dbReference type="PATRIC" id="fig|104102.7.peg.746"/>
<dbReference type="GO" id="GO:0005524">
    <property type="term" value="F:ATP binding"/>
    <property type="evidence" value="ECO:0007669"/>
    <property type="project" value="UniProtKB-UniRule"/>
</dbReference>
<comment type="catalytic activity">
    <reaction evidence="12">
        <text>D-glycero-beta-D-manno-heptose 7-phosphate + ATP = D-glycero-beta-D-manno-heptose 1,7-bisphosphate + ADP + H(+)</text>
        <dbReference type="Rhea" id="RHEA:27473"/>
        <dbReference type="ChEBI" id="CHEBI:15378"/>
        <dbReference type="ChEBI" id="CHEBI:30616"/>
        <dbReference type="ChEBI" id="CHEBI:60204"/>
        <dbReference type="ChEBI" id="CHEBI:60208"/>
        <dbReference type="ChEBI" id="CHEBI:456216"/>
        <dbReference type="EC" id="2.7.1.167"/>
    </reaction>
</comment>
<evidence type="ECO:0000256" key="9">
    <source>
        <dbReference type="ARBA" id="ARBA00023268"/>
    </source>
</evidence>
<dbReference type="EC" id="2.7.7.70" evidence="12"/>
<gene>
    <name evidence="12" type="primary">hldE</name>
    <name evidence="15" type="ORF">AtDm6_0752</name>
</gene>
<organism evidence="15 16">
    <name type="scientific">Acetobacter tropicalis</name>
    <dbReference type="NCBI Taxonomy" id="104102"/>
    <lineage>
        <taxon>Bacteria</taxon>
        <taxon>Pseudomonadati</taxon>
        <taxon>Pseudomonadota</taxon>
        <taxon>Alphaproteobacteria</taxon>
        <taxon>Acetobacterales</taxon>
        <taxon>Acetobacteraceae</taxon>
        <taxon>Acetobacter</taxon>
    </lineage>
</organism>
<keyword evidence="8 12" id="KW-0067">ATP-binding</keyword>
<evidence type="ECO:0000256" key="6">
    <source>
        <dbReference type="ARBA" id="ARBA00022741"/>
    </source>
</evidence>
<keyword evidence="6 12" id="KW-0547">Nucleotide-binding</keyword>
<dbReference type="InterPro" id="IPR029056">
    <property type="entry name" value="Ribokinase-like"/>
</dbReference>
<dbReference type="InterPro" id="IPR011611">
    <property type="entry name" value="PfkB_dom"/>
</dbReference>
<reference evidence="15 16" key="1">
    <citation type="submission" date="2014-06" db="EMBL/GenBank/DDBJ databases">
        <title>Functional and comparative genomic analyses of the Drosophila gut microbiota identify candidate symbiosis factors.</title>
        <authorList>
            <person name="Newell P.D."/>
            <person name="Chaston J.M."/>
            <person name="Douglas A.E."/>
        </authorList>
    </citation>
    <scope>NUCLEOTIDE SEQUENCE [LARGE SCALE GENOMIC DNA]</scope>
    <source>
        <strain evidence="15 16">DmCS_006</strain>
    </source>
</reference>
<evidence type="ECO:0000313" key="16">
    <source>
        <dbReference type="Proteomes" id="UP000029448"/>
    </source>
</evidence>
<proteinExistence type="inferred from homology"/>
<evidence type="ECO:0000256" key="5">
    <source>
        <dbReference type="ARBA" id="ARBA00022695"/>
    </source>
</evidence>
<comment type="similarity">
    <text evidence="12">In the C-terminal section; belongs to the cytidylyltransferase family.</text>
</comment>
<dbReference type="InterPro" id="IPR011913">
    <property type="entry name" value="RfaE_dom_I"/>
</dbReference>
<evidence type="ECO:0000256" key="1">
    <source>
        <dbReference type="ARBA" id="ARBA00002319"/>
    </source>
</evidence>
<dbReference type="UniPathway" id="UPA00958"/>
<dbReference type="NCBIfam" id="TIGR00125">
    <property type="entry name" value="cyt_tran_rel"/>
    <property type="match status" value="1"/>
</dbReference>
<feature type="region of interest" description="Ribokinase" evidence="12">
    <location>
        <begin position="1"/>
        <end position="321"/>
    </location>
</feature>
<feature type="active site" evidence="12">
    <location>
        <position position="265"/>
    </location>
</feature>
<dbReference type="Proteomes" id="UP000029448">
    <property type="component" value="Unassembled WGS sequence"/>
</dbReference>
<feature type="region of interest" description="Cytidylyltransferase" evidence="12">
    <location>
        <begin position="347"/>
        <end position="477"/>
    </location>
</feature>
<evidence type="ECO:0000313" key="15">
    <source>
        <dbReference type="EMBL" id="KGB25557.1"/>
    </source>
</evidence>
<comment type="subunit">
    <text evidence="12">Homodimer.</text>
</comment>
<dbReference type="AlphaFoldDB" id="A0A094YVT9"/>
<dbReference type="UniPathway" id="UPA00356">
    <property type="reaction ID" value="UER00437"/>
</dbReference>
<evidence type="ECO:0000259" key="13">
    <source>
        <dbReference type="Pfam" id="PF00294"/>
    </source>
</evidence>
<keyword evidence="10 12" id="KW-0119">Carbohydrate metabolism</keyword>
<dbReference type="EC" id="2.7.1.167" evidence="12"/>
<dbReference type="EMBL" id="JOKM01000018">
    <property type="protein sequence ID" value="KGB25557.1"/>
    <property type="molecule type" value="Genomic_DNA"/>
</dbReference>
<comment type="pathway">
    <text evidence="12">Nucleotide-sugar biosynthesis; ADP-L-glycero-beta-D-manno-heptose biosynthesis; ADP-L-glycero-beta-D-manno-heptose from D-glycero-beta-D-manno-heptose 7-phosphate: step 1/4.</text>
</comment>
<comment type="pathway">
    <text evidence="12">Nucleotide-sugar biosynthesis; ADP-L-glycero-beta-D-manno-heptose biosynthesis; ADP-L-glycero-beta-D-manno-heptose from D-glycero-beta-D-manno-heptose 7-phosphate: step 3/4.</text>
</comment>
<keyword evidence="9 12" id="KW-0511">Multifunctional enzyme</keyword>
<dbReference type="PANTHER" id="PTHR46969">
    <property type="entry name" value="BIFUNCTIONAL PROTEIN HLDE"/>
    <property type="match status" value="1"/>
</dbReference>
<dbReference type="STRING" id="104102.AtDm6_0752"/>
<comment type="catalytic activity">
    <reaction evidence="11 12">
        <text>D-glycero-beta-D-manno-heptose 1-phosphate + ATP + H(+) = ADP-D-glycero-beta-D-manno-heptose + diphosphate</text>
        <dbReference type="Rhea" id="RHEA:27465"/>
        <dbReference type="ChEBI" id="CHEBI:15378"/>
        <dbReference type="ChEBI" id="CHEBI:30616"/>
        <dbReference type="ChEBI" id="CHEBI:33019"/>
        <dbReference type="ChEBI" id="CHEBI:59967"/>
        <dbReference type="ChEBI" id="CHEBI:61593"/>
        <dbReference type="EC" id="2.7.7.70"/>
    </reaction>
</comment>
<evidence type="ECO:0000256" key="2">
    <source>
        <dbReference type="ARBA" id="ARBA00003753"/>
    </source>
</evidence>
<dbReference type="FunFam" id="3.40.1190.20:FF:000002">
    <property type="entry name" value="Bifunctional protein HldE"/>
    <property type="match status" value="1"/>
</dbReference>
<dbReference type="GO" id="GO:0097171">
    <property type="term" value="P:ADP-L-glycero-beta-D-manno-heptose biosynthetic process"/>
    <property type="evidence" value="ECO:0007669"/>
    <property type="project" value="UniProtKB-UniPathway"/>
</dbReference>
<dbReference type="Pfam" id="PF01467">
    <property type="entry name" value="CTP_transf_like"/>
    <property type="match status" value="1"/>
</dbReference>
<dbReference type="SUPFAM" id="SSF53613">
    <property type="entry name" value="Ribokinase-like"/>
    <property type="match status" value="1"/>
</dbReference>
<evidence type="ECO:0000256" key="11">
    <source>
        <dbReference type="ARBA" id="ARBA00047428"/>
    </source>
</evidence>
<evidence type="ECO:0000256" key="8">
    <source>
        <dbReference type="ARBA" id="ARBA00022840"/>
    </source>
</evidence>
<accession>A0A094YVT9</accession>
<dbReference type="HAMAP" id="MF_01603">
    <property type="entry name" value="HldE"/>
    <property type="match status" value="1"/>
</dbReference>
<evidence type="ECO:0000256" key="10">
    <source>
        <dbReference type="ARBA" id="ARBA00023277"/>
    </source>
</evidence>
<dbReference type="InterPro" id="IPR004821">
    <property type="entry name" value="Cyt_trans-like"/>
</dbReference>
<dbReference type="Gene3D" id="3.40.1190.20">
    <property type="match status" value="1"/>
</dbReference>
<evidence type="ECO:0000256" key="4">
    <source>
        <dbReference type="ARBA" id="ARBA00022679"/>
    </source>
</evidence>
<dbReference type="GO" id="GO:0033786">
    <property type="term" value="F:heptose-1-phosphate adenylyltransferase activity"/>
    <property type="evidence" value="ECO:0007669"/>
    <property type="project" value="UniProtKB-UniRule"/>
</dbReference>
<dbReference type="GO" id="GO:0009244">
    <property type="term" value="P:lipopolysaccharide core region biosynthetic process"/>
    <property type="evidence" value="ECO:0007669"/>
    <property type="project" value="UniProtKB-UniPathway"/>
</dbReference>
<dbReference type="PROSITE" id="PS00583">
    <property type="entry name" value="PFKB_KINASES_1"/>
    <property type="match status" value="1"/>
</dbReference>
<evidence type="ECO:0000256" key="7">
    <source>
        <dbReference type="ARBA" id="ARBA00022777"/>
    </source>
</evidence>
<dbReference type="InterPro" id="IPR014729">
    <property type="entry name" value="Rossmann-like_a/b/a_fold"/>
</dbReference>
<keyword evidence="4 12" id="KW-0808">Transferase</keyword>
<comment type="pathway">
    <text evidence="3">Bacterial outer membrane biogenesis; LPS core biosynthesis.</text>
</comment>
<dbReference type="PANTHER" id="PTHR46969:SF1">
    <property type="entry name" value="BIFUNCTIONAL PROTEIN HLDE"/>
    <property type="match status" value="1"/>
</dbReference>
<comment type="function">
    <text evidence="2 12">Catalyzes the ADP transfer from ATP to D-glycero-beta-D-manno-heptose 1-phosphate, yielding ADP-D-glycero-beta-D-manno-heptose.</text>
</comment>
<comment type="function">
    <text evidence="1 12">Catalyzes the phosphorylation of D-glycero-D-manno-heptose 7-phosphate at the C-1 position to selectively form D-glycero-beta-D-manno-heptose-1,7-bisphosphate.</text>
</comment>
<sequence length="477" mass="50027">MDFSAVSILCVGDVMLDRFLYGSMERISPEAPVPVLLLDKRREMAGGAGNVASNVTALGGRAILVGLVGNDEAGGLLRSALAARPNVVDATVSTTSRPTICKTRFIAAHQQVVRTDEESRLPLQASEAADLCAALEARIEGVQAVVVSDYGKGVCSPQVLETVFRAAKARNIPVFVDSKSPDYRLYCGATCITPNARELAEASGLPVETEAMVEAAARKVMADAEADAILATRSEKGMMLVQRNGAVVSIPTRAREVFDVSGAGDTVIATMALAVGSGLSFEQAMRVANAAAGVVVGKLGTATADIQEVLHELDEQSGPDEAPHLLPLAAARAQVQRWQARGLKVGFTNGCFDILHPGHVSLLAEARAACDRLVVALNTDASISRLKGPERPVNTLDSRARVMAAVRYVDAVVAFEEDTPLETIKALMPDVLIKGADYKPEDVVGVDVVTAAGGRLVLADLAQGHSTTSTIGRIRGA</sequence>
<dbReference type="InterPro" id="IPR011914">
    <property type="entry name" value="RfaE_dom_II"/>
</dbReference>
<dbReference type="GO" id="GO:0005829">
    <property type="term" value="C:cytosol"/>
    <property type="evidence" value="ECO:0007669"/>
    <property type="project" value="TreeGrafter"/>
</dbReference>
<dbReference type="Gene3D" id="3.40.50.620">
    <property type="entry name" value="HUPs"/>
    <property type="match status" value="1"/>
</dbReference>
<dbReference type="GeneID" id="89479426"/>
<dbReference type="SUPFAM" id="SSF52374">
    <property type="entry name" value="Nucleotidylyl transferase"/>
    <property type="match status" value="1"/>
</dbReference>
<dbReference type="NCBIfam" id="TIGR02198">
    <property type="entry name" value="rfaE_dom_I"/>
    <property type="match status" value="1"/>
</dbReference>
<feature type="binding site" evidence="12">
    <location>
        <begin position="195"/>
        <end position="198"/>
    </location>
    <ligand>
        <name>ATP</name>
        <dbReference type="ChEBI" id="CHEBI:30616"/>
    </ligand>
</feature>
<comment type="similarity">
    <text evidence="12">In the N-terminal section; belongs to the carbohydrate kinase PfkB family.</text>
</comment>
<protein>
    <recommendedName>
        <fullName evidence="12">Bifunctional protein HldE</fullName>
    </recommendedName>
    <domain>
        <recommendedName>
            <fullName evidence="12">D-beta-D-heptose 7-phosphate kinase</fullName>
            <ecNumber evidence="12">2.7.1.167</ecNumber>
        </recommendedName>
        <alternativeName>
            <fullName evidence="12">D-beta-D-heptose 7-phosphotransferase</fullName>
        </alternativeName>
        <alternativeName>
            <fullName evidence="12">D-glycero-beta-D-manno-heptose-7-phosphate kinase</fullName>
        </alternativeName>
    </domain>
    <domain>
        <recommendedName>
            <fullName evidence="12">D-beta-D-heptose 1-phosphate adenylyltransferase</fullName>
            <ecNumber evidence="12">2.7.7.70</ecNumber>
        </recommendedName>
        <alternativeName>
            <fullName evidence="12">D-glycero-beta-D-manno-heptose 1-phosphate adenylyltransferase</fullName>
        </alternativeName>
    </domain>
</protein>
<dbReference type="InterPro" id="IPR023030">
    <property type="entry name" value="Bifunc_HldE"/>
</dbReference>
<name>A0A094YVT9_9PROT</name>